<proteinExistence type="predicted"/>
<keyword evidence="4" id="KW-1185">Reference proteome</keyword>
<feature type="transmembrane region" description="Helical" evidence="2">
    <location>
        <begin position="239"/>
        <end position="266"/>
    </location>
</feature>
<keyword evidence="1" id="KW-0175">Coiled coil</keyword>
<evidence type="ECO:0000256" key="1">
    <source>
        <dbReference type="SAM" id="Coils"/>
    </source>
</evidence>
<dbReference type="EMBL" id="JAQQWI010000010">
    <property type="protein sequence ID" value="KAK8018931.1"/>
    <property type="molecule type" value="Genomic_DNA"/>
</dbReference>
<dbReference type="SUPFAM" id="SSF58100">
    <property type="entry name" value="Bacterial hemolysins"/>
    <property type="match status" value="1"/>
</dbReference>
<evidence type="ECO:0000256" key="2">
    <source>
        <dbReference type="SAM" id="Phobius"/>
    </source>
</evidence>
<accession>A0ABR1RVF5</accession>
<feature type="coiled-coil region" evidence="1">
    <location>
        <begin position="212"/>
        <end position="239"/>
    </location>
</feature>
<evidence type="ECO:0000313" key="4">
    <source>
        <dbReference type="Proteomes" id="UP001396898"/>
    </source>
</evidence>
<keyword evidence="2" id="KW-0472">Membrane</keyword>
<name>A0ABR1RVF5_9PEZI</name>
<comment type="caution">
    <text evidence="3">The sequence shown here is derived from an EMBL/GenBank/DDBJ whole genome shotgun (WGS) entry which is preliminary data.</text>
</comment>
<evidence type="ECO:0000313" key="3">
    <source>
        <dbReference type="EMBL" id="KAK8018931.1"/>
    </source>
</evidence>
<reference evidence="3 4" key="1">
    <citation type="submission" date="2023-01" db="EMBL/GenBank/DDBJ databases">
        <title>Analysis of 21 Apiospora genomes using comparative genomics revels a genus with tremendous synthesis potential of carbohydrate active enzymes and secondary metabolites.</title>
        <authorList>
            <person name="Sorensen T."/>
        </authorList>
    </citation>
    <scope>NUCLEOTIDE SEQUENCE [LARGE SCALE GENOMIC DNA]</scope>
    <source>
        <strain evidence="3 4">CBS 20057</strain>
    </source>
</reference>
<protein>
    <submittedName>
        <fullName evidence="3">Uncharacterized protein</fullName>
    </submittedName>
</protein>
<keyword evidence="2" id="KW-0812">Transmembrane</keyword>
<keyword evidence="2" id="KW-1133">Transmembrane helix</keyword>
<dbReference type="Gene3D" id="1.20.1170.10">
    <property type="match status" value="1"/>
</dbReference>
<dbReference type="Proteomes" id="UP001396898">
    <property type="component" value="Unassembled WGS sequence"/>
</dbReference>
<gene>
    <name evidence="3" type="ORF">PG991_008121</name>
</gene>
<sequence>MAAEAPPSYDSVTMAVLEKGKGGASVVEGVRNLSAEDRAIINAADLPPAYSDEEKQKIYDQMAKILSDDETLITVLKKSATKAVEACKKNEDMFNKLMIMLLKVDQENNIQGDAFVPKLKNLQSKYRGIIEESRKLAMKIAVYGTNFDEVVIVMCADQTLSTDERKEAIKDAIKEAQGFEAESKKIANDLHGALDEFNALAVSFSQWASQQNQQIDNDIARVQKELNELVDRLEHLKNLLIGFGVGAAIGAAGGLITLGFGVGLIATGVQFAACKSEIDAKNTELNALKTKKSNIEAARASLVAAAAVDAKDFAANIAAITNIWNAAQADAFAIQDWLQKGAKQAATPKYMAIQLTHGIRLYSKMSQYLTIYASGLDAASIPKPGSA</sequence>
<organism evidence="3 4">
    <name type="scientific">Apiospora marii</name>
    <dbReference type="NCBI Taxonomy" id="335849"/>
    <lineage>
        <taxon>Eukaryota</taxon>
        <taxon>Fungi</taxon>
        <taxon>Dikarya</taxon>
        <taxon>Ascomycota</taxon>
        <taxon>Pezizomycotina</taxon>
        <taxon>Sordariomycetes</taxon>
        <taxon>Xylariomycetidae</taxon>
        <taxon>Amphisphaeriales</taxon>
        <taxon>Apiosporaceae</taxon>
        <taxon>Apiospora</taxon>
    </lineage>
</organism>